<evidence type="ECO:0000256" key="1">
    <source>
        <dbReference type="ARBA" id="ARBA00034773"/>
    </source>
</evidence>
<dbReference type="AlphaFoldDB" id="A0AAV9K2H4"/>
<sequence length="85" mass="10025">MKQDTNYIPMNKASLFNGYKYNFFEDEYTDDDDVEMVLPHMIIKTENFKKNDGKLVCIGYGGMLKRRNLSKLKDSILRMISFIKT</sequence>
<organism evidence="2 3">
    <name type="scientific">Solanum pinnatisectum</name>
    <name type="common">tansyleaf nightshade</name>
    <dbReference type="NCBI Taxonomy" id="50273"/>
    <lineage>
        <taxon>Eukaryota</taxon>
        <taxon>Viridiplantae</taxon>
        <taxon>Streptophyta</taxon>
        <taxon>Embryophyta</taxon>
        <taxon>Tracheophyta</taxon>
        <taxon>Spermatophyta</taxon>
        <taxon>Magnoliopsida</taxon>
        <taxon>eudicotyledons</taxon>
        <taxon>Gunneridae</taxon>
        <taxon>Pentapetalae</taxon>
        <taxon>asterids</taxon>
        <taxon>lamiids</taxon>
        <taxon>Solanales</taxon>
        <taxon>Solanaceae</taxon>
        <taxon>Solanoideae</taxon>
        <taxon>Solaneae</taxon>
        <taxon>Solanum</taxon>
    </lineage>
</organism>
<evidence type="ECO:0000313" key="2">
    <source>
        <dbReference type="EMBL" id="KAK4707143.1"/>
    </source>
</evidence>
<dbReference type="GO" id="GO:0010150">
    <property type="term" value="P:leaf senescence"/>
    <property type="evidence" value="ECO:0007669"/>
    <property type="project" value="UniProtKB-ARBA"/>
</dbReference>
<dbReference type="Pfam" id="PF04520">
    <property type="entry name" value="Senescence_reg"/>
    <property type="match status" value="1"/>
</dbReference>
<proteinExistence type="inferred from homology"/>
<comment type="similarity">
    <text evidence="1">Belongs to the senescence regulator S40 family.</text>
</comment>
<name>A0AAV9K2H4_9SOLN</name>
<accession>A0AAV9K2H4</accession>
<evidence type="ECO:0000313" key="3">
    <source>
        <dbReference type="Proteomes" id="UP001311915"/>
    </source>
</evidence>
<reference evidence="2 3" key="1">
    <citation type="submission" date="2023-10" db="EMBL/GenBank/DDBJ databases">
        <title>Genome-Wide Identification Analysis in wild type Solanum Pinnatisectum Reveals Some Genes Defensing Phytophthora Infestans.</title>
        <authorList>
            <person name="Sun C."/>
        </authorList>
    </citation>
    <scope>NUCLEOTIDE SEQUENCE [LARGE SCALE GENOMIC DNA]</scope>
    <source>
        <strain evidence="2">LQN</strain>
        <tissue evidence="2">Leaf</tissue>
    </source>
</reference>
<keyword evidence="3" id="KW-1185">Reference proteome</keyword>
<dbReference type="Proteomes" id="UP001311915">
    <property type="component" value="Unassembled WGS sequence"/>
</dbReference>
<comment type="caution">
    <text evidence="2">The sequence shown here is derived from an EMBL/GenBank/DDBJ whole genome shotgun (WGS) entry which is preliminary data.</text>
</comment>
<dbReference type="InterPro" id="IPR007608">
    <property type="entry name" value="Senescence_reg_S40"/>
</dbReference>
<gene>
    <name evidence="2" type="ORF">R3W88_033282</name>
</gene>
<dbReference type="EMBL" id="JAWPEI010000026">
    <property type="protein sequence ID" value="KAK4707143.1"/>
    <property type="molecule type" value="Genomic_DNA"/>
</dbReference>
<protein>
    <submittedName>
        <fullName evidence="2">Uncharacterized protein</fullName>
    </submittedName>
</protein>